<gene>
    <name evidence="2" type="ORF">RFI_08211</name>
</gene>
<feature type="compositionally biased region" description="Acidic residues" evidence="1">
    <location>
        <begin position="76"/>
        <end position="86"/>
    </location>
</feature>
<dbReference type="AlphaFoldDB" id="X6NRL4"/>
<evidence type="ECO:0000256" key="1">
    <source>
        <dbReference type="SAM" id="MobiDB-lite"/>
    </source>
</evidence>
<name>X6NRL4_RETFI</name>
<evidence type="ECO:0000313" key="3">
    <source>
        <dbReference type="Proteomes" id="UP000023152"/>
    </source>
</evidence>
<feature type="compositionally biased region" description="Basic and acidic residues" evidence="1">
    <location>
        <begin position="27"/>
        <end position="36"/>
    </location>
</feature>
<feature type="compositionally biased region" description="Basic residues" evidence="1">
    <location>
        <begin position="269"/>
        <end position="279"/>
    </location>
</feature>
<proteinExistence type="predicted"/>
<dbReference type="Proteomes" id="UP000023152">
    <property type="component" value="Unassembled WGS sequence"/>
</dbReference>
<evidence type="ECO:0000313" key="2">
    <source>
        <dbReference type="EMBL" id="ETO28915.1"/>
    </source>
</evidence>
<feature type="region of interest" description="Disordered" evidence="1">
    <location>
        <begin position="1"/>
        <end position="198"/>
    </location>
</feature>
<comment type="caution">
    <text evidence="2">The sequence shown here is derived from an EMBL/GenBank/DDBJ whole genome shotgun (WGS) entry which is preliminary data.</text>
</comment>
<feature type="compositionally biased region" description="Basic residues" evidence="1">
    <location>
        <begin position="300"/>
        <end position="319"/>
    </location>
</feature>
<feature type="compositionally biased region" description="Polar residues" evidence="1">
    <location>
        <begin position="189"/>
        <end position="198"/>
    </location>
</feature>
<protein>
    <submittedName>
        <fullName evidence="2">Uncharacterized protein</fullName>
    </submittedName>
</protein>
<feature type="compositionally biased region" description="Basic and acidic residues" evidence="1">
    <location>
        <begin position="49"/>
        <end position="61"/>
    </location>
</feature>
<dbReference type="EMBL" id="ASPP01006388">
    <property type="protein sequence ID" value="ETO28915.1"/>
    <property type="molecule type" value="Genomic_DNA"/>
</dbReference>
<feature type="region of interest" description="Disordered" evidence="1">
    <location>
        <begin position="245"/>
        <end position="319"/>
    </location>
</feature>
<accession>X6NRL4</accession>
<sequence>MSYGNDPILDFEDFQPKGPSSSDEEETQKPSRKTAEEDTYDFPNFGQRPSEEDVAVKKSKEDDDELDKYQPKPPSGDEEEDEDGYNDMEQYQPKAPKDDDDDDTSYRKTKARPAKEEEDDMKKYQPKWAPSSDEEKEEPVVQKDNKRKSKEWHKSSDTEIEVTPVQRPQKTGFLDEIGGHSTERWNFSGDPQTPPSMSMTMRKEQTMDLASPHMWTEDQPIELSPLTMPQEPLIKEMTETNIAGKLGTPVETQSAKELTPPVEVESKKGRGSSKKRKNSKLLSAGDDKTQKKIAKEKSQRIKNNKKLKREASHKKRVSRTKSIIPIVERVPSNKTPTQIIRNVIQMDAATRRMLEEGKNAVMTKPKDKSAEEIMQYPFDQLLSIVKRKEGALQKLYENYSRRKPKMKLKDIRMQEILEVMECLVTCDDDKFNTINVSLADWISTVFSVFSCWMKTIFVKSALTVACTGTKLLML</sequence>
<reference evidence="2 3" key="1">
    <citation type="journal article" date="2013" name="Curr. Biol.">
        <title>The Genome of the Foraminiferan Reticulomyxa filosa.</title>
        <authorList>
            <person name="Glockner G."/>
            <person name="Hulsmann N."/>
            <person name="Schleicher M."/>
            <person name="Noegel A.A."/>
            <person name="Eichinger L."/>
            <person name="Gallinger C."/>
            <person name="Pawlowski J."/>
            <person name="Sierra R."/>
            <person name="Euteneuer U."/>
            <person name="Pillet L."/>
            <person name="Moustafa A."/>
            <person name="Platzer M."/>
            <person name="Groth M."/>
            <person name="Szafranski K."/>
            <person name="Schliwa M."/>
        </authorList>
    </citation>
    <scope>NUCLEOTIDE SEQUENCE [LARGE SCALE GENOMIC DNA]</scope>
</reference>
<keyword evidence="3" id="KW-1185">Reference proteome</keyword>
<organism evidence="2 3">
    <name type="scientific">Reticulomyxa filosa</name>
    <dbReference type="NCBI Taxonomy" id="46433"/>
    <lineage>
        <taxon>Eukaryota</taxon>
        <taxon>Sar</taxon>
        <taxon>Rhizaria</taxon>
        <taxon>Retaria</taxon>
        <taxon>Foraminifera</taxon>
        <taxon>Monothalamids</taxon>
        <taxon>Reticulomyxidae</taxon>
        <taxon>Reticulomyxa</taxon>
    </lineage>
</organism>
<feature type="compositionally biased region" description="Basic and acidic residues" evidence="1">
    <location>
        <begin position="285"/>
        <end position="299"/>
    </location>
</feature>